<gene>
    <name evidence="4" type="ORF">BINO364_LOCUS2771</name>
</gene>
<dbReference type="GO" id="GO:0008285">
    <property type="term" value="P:negative regulation of cell population proliferation"/>
    <property type="evidence" value="ECO:0007669"/>
    <property type="project" value="InterPro"/>
</dbReference>
<evidence type="ECO:0000256" key="1">
    <source>
        <dbReference type="ARBA" id="ARBA00004496"/>
    </source>
</evidence>
<proteinExistence type="predicted"/>
<dbReference type="Proteomes" id="UP000838878">
    <property type="component" value="Chromosome 10"/>
</dbReference>
<dbReference type="AlphaFoldDB" id="A0A8J9U8U9"/>
<evidence type="ECO:0000313" key="5">
    <source>
        <dbReference type="Proteomes" id="UP000838878"/>
    </source>
</evidence>
<feature type="domain" description="Abnormal spindle-like microcephaly-associated protein ASH" evidence="3">
    <location>
        <begin position="204"/>
        <end position="282"/>
    </location>
</feature>
<evidence type="ECO:0000313" key="4">
    <source>
        <dbReference type="EMBL" id="CAH0715908.1"/>
    </source>
</evidence>
<comment type="subcellular location">
    <subcellularLocation>
        <location evidence="1">Cytoplasm</location>
    </subcellularLocation>
</comment>
<accession>A0A8J9U8U9</accession>
<evidence type="ECO:0000259" key="3">
    <source>
        <dbReference type="Pfam" id="PF15780"/>
    </source>
</evidence>
<sequence>MAENIPLLPDKKNAICADVREVLRETFRELKHLPPIINEQFGKEGDDQLNLFDSDLLIRDLSTECKKLGEHEKDLQYEYAKRLVRNPLPNIYTLHSPRSPAEDSSWKQKFGLLQRKDIKPSIEQNANHDKSLWVQNILNRSSGDLTVLTKVSPIAQQVSLEPADEYSLQSIRQVLGEIIPRVPPPAMPILPPPEMPAFIVCIPSQVEFVNFSVGEVHTQLLRLVNTSKVEISLSVRPPPRQDLRLELRSRLAVTSGAAAEISLHFTPQSVRAVTEELSVRVSVGRSLVIPIRCYMESPSLEILLRNVTSDIRVQTFDASEIVQDVLDLGAKLLGDVHRKPLLFKSDARHASFFILSEDSWQERNIEVVRNMTKTSSNFGVVSDCFYISPAHWVGGARGLGCSDCTRGVDCGCNETRGKEGVVAARLTSAGARVAALRIVSSTATVRSLDLVADALMFSPEHVTIKKEQLDGFPVSVEEFHGILLPRTSNPQSVRAADCGSELGTQRAVLMLILKNVPQDSLPSDYDPIIVDSCTVQEEAIPGISASWSREVCSLVCAQVEVRWVVVPLRFTVDPPFIRLFCSKRVNSVTIPLRVTQLYGVTAVDVRRVSQKEPLRLIPGRPVTTTVVLPLQITNKPVTEVITFTSMGGEWSASTVIEYTYRPRGLTLAPVTMLLRTCPPTAAVCADLAIYNNTYQDMTWHATCHPWRERAAACPGRGCSTCARRDCRCAALRPAAGEVAHAHDALLRYSVTAPDVEGCYATLIEVTTEEKGEEIKQRNTTESAALVAYRVLAPRLALRVVPCGEDKKGECSGCMLDVGAHSVGVGKGMAVLRPLSLRRGARACCRLRVWNITPISTRVVWGQCEDDALKVTFLPNEFDVEGFTEANIMVLLEAKQVCCRKMFVCRAHVAQAHPLYLLIDTAITGVEVTIEFPIGGDEHTDSFVTFKMIQKEESSNIFPEEISTSIEDIFAKEEIKRANQKRKQVLLL</sequence>
<dbReference type="Pfam" id="PF15780">
    <property type="entry name" value="ASH"/>
    <property type="match status" value="1"/>
</dbReference>
<organism evidence="4 5">
    <name type="scientific">Brenthis ino</name>
    <name type="common">lesser marbled fritillary</name>
    <dbReference type="NCBI Taxonomy" id="405034"/>
    <lineage>
        <taxon>Eukaryota</taxon>
        <taxon>Metazoa</taxon>
        <taxon>Ecdysozoa</taxon>
        <taxon>Arthropoda</taxon>
        <taxon>Hexapoda</taxon>
        <taxon>Insecta</taxon>
        <taxon>Pterygota</taxon>
        <taxon>Neoptera</taxon>
        <taxon>Endopterygota</taxon>
        <taxon>Lepidoptera</taxon>
        <taxon>Glossata</taxon>
        <taxon>Ditrysia</taxon>
        <taxon>Papilionoidea</taxon>
        <taxon>Nymphalidae</taxon>
        <taxon>Heliconiinae</taxon>
        <taxon>Argynnini</taxon>
        <taxon>Brenthis</taxon>
    </lineage>
</organism>
<dbReference type="Gene3D" id="2.60.40.10">
    <property type="entry name" value="Immunoglobulins"/>
    <property type="match status" value="1"/>
</dbReference>
<dbReference type="EMBL" id="OV170230">
    <property type="protein sequence ID" value="CAH0715908.1"/>
    <property type="molecule type" value="Genomic_DNA"/>
</dbReference>
<dbReference type="InterPro" id="IPR013783">
    <property type="entry name" value="Ig-like_fold"/>
</dbReference>
<dbReference type="PANTHER" id="PTHR46348">
    <property type="entry name" value="DELETED IN LUNG AND ESOPHAGEAL CANCER PROTEIN 1"/>
    <property type="match status" value="1"/>
</dbReference>
<dbReference type="GO" id="GO:0015631">
    <property type="term" value="F:tubulin binding"/>
    <property type="evidence" value="ECO:0007669"/>
    <property type="project" value="TreeGrafter"/>
</dbReference>
<dbReference type="GO" id="GO:0005929">
    <property type="term" value="C:cilium"/>
    <property type="evidence" value="ECO:0007669"/>
    <property type="project" value="TreeGrafter"/>
</dbReference>
<feature type="non-terminal residue" evidence="4">
    <location>
        <position position="987"/>
    </location>
</feature>
<dbReference type="InterPro" id="IPR033304">
    <property type="entry name" value="DLEC1"/>
</dbReference>
<dbReference type="InterPro" id="IPR031549">
    <property type="entry name" value="ASH"/>
</dbReference>
<keyword evidence="5" id="KW-1185">Reference proteome</keyword>
<protein>
    <recommendedName>
        <fullName evidence="3">Abnormal spindle-like microcephaly-associated protein ASH domain-containing protein</fullName>
    </recommendedName>
</protein>
<dbReference type="PANTHER" id="PTHR46348:SF1">
    <property type="entry name" value="DELETED IN LUNG AND ESOPHAGEAL CANCER PROTEIN 1"/>
    <property type="match status" value="1"/>
</dbReference>
<keyword evidence="2" id="KW-0963">Cytoplasm</keyword>
<evidence type="ECO:0000256" key="2">
    <source>
        <dbReference type="ARBA" id="ARBA00022490"/>
    </source>
</evidence>
<dbReference type="GO" id="GO:0005737">
    <property type="term" value="C:cytoplasm"/>
    <property type="evidence" value="ECO:0007669"/>
    <property type="project" value="UniProtKB-SubCell"/>
</dbReference>
<dbReference type="OrthoDB" id="2115465at2759"/>
<name>A0A8J9U8U9_9NEOP</name>
<reference evidence="4" key="1">
    <citation type="submission" date="2021-12" db="EMBL/GenBank/DDBJ databases">
        <authorList>
            <person name="Martin H S."/>
        </authorList>
    </citation>
    <scope>NUCLEOTIDE SEQUENCE</scope>
</reference>